<evidence type="ECO:0000256" key="4">
    <source>
        <dbReference type="ARBA" id="ARBA00022692"/>
    </source>
</evidence>
<evidence type="ECO:0000256" key="1">
    <source>
        <dbReference type="ARBA" id="ARBA00004141"/>
    </source>
</evidence>
<feature type="domain" description="Amino acid permease/ SLC12A" evidence="9">
    <location>
        <begin position="13"/>
        <end position="414"/>
    </location>
</feature>
<dbReference type="Pfam" id="PF00324">
    <property type="entry name" value="AA_permease"/>
    <property type="match status" value="1"/>
</dbReference>
<evidence type="ECO:0000256" key="7">
    <source>
        <dbReference type="SAM" id="Coils"/>
    </source>
</evidence>
<reference evidence="10 11" key="1">
    <citation type="submission" date="2018-04" db="EMBL/GenBank/DDBJ databases">
        <title>Complete genome uncultured novel isolate.</title>
        <authorList>
            <person name="Merlino G."/>
        </authorList>
    </citation>
    <scope>NUCLEOTIDE SEQUENCE [LARGE SCALE GENOMIC DNA]</scope>
    <source>
        <strain evidence="11">R1DC9</strain>
    </source>
</reference>
<feature type="transmembrane region" description="Helical" evidence="8">
    <location>
        <begin position="128"/>
        <end position="148"/>
    </location>
</feature>
<dbReference type="EMBL" id="CP028923">
    <property type="protein sequence ID" value="QCK13409.1"/>
    <property type="molecule type" value="Genomic_DNA"/>
</dbReference>
<evidence type="ECO:0000313" key="10">
    <source>
        <dbReference type="EMBL" id="QCK13409.1"/>
    </source>
</evidence>
<sequence length="1703" mass="194497">MAKIKKFGTFGGVFTPSILTILGVIMYLRLPMIVGSAGLWYTLGIILVAHIISASTGLSVSSIATDKKVEAGGTYYIISRSLGLPIGGTLGLALFVGLSFSTSLYLIGFSESLLSYFDLPTDKNTIRLVGSIALFTVTAITFISTSLAIKSQFFIMAAIGLSLLSIFIGNDAHETSKPLFEPFSGETSIMLLFGIFFPAVTGFEAGVSMSGDLQDPKKSIPVGTISAIVFGLIAYIIIATFFAFTVDGEALKNNPNVLFEIAWIPELVIAGVWGATISSALGSILGAPRILQATAIDKITWKWFAKGTGEANEPRNALILTFIIAELGILIGELDVIARIVSIFFITTYGFINLSCAFEKLTSADFRPQFKTPAWVSILGALACLIVMIQLDLPAMIGAVVLLGGIYVYFRRKQMVLESGDSWSGVWSSLVKSGLQNLTQKQEHYRNWRPNSLVFSGDEVQRKHLIEFGTAISGRLGIMTAFELKEKGDALRISSEGEWKDIADTGNGYFKYTVDCKKIYDGMEGLIRVYGFSGVRPNTVLMGWTADESNKEDFRQLVQTIHKEDLNGIWLNYDKEKGFGRKKFIDLWWKGKGKGLTFHFSLLRHLQSSPDWKDVRIRVLAISQTADQDEKLYSLLKSTLEKFRLDYKIKIIDNSLENGPVPEIMERESKNVDLVIVGLDEDEIDKEEHFIKNHLLSNRLGTSILTLPSEKFETIAIDSLTTKRAPVSEEKNYLVELPRLLPTRYENINSDVMLIDKHGLKELDVFFAKGIGELHGNYNEYIHKWEKQVNSIKDHLKKVKSTDADYRAQKQLIKIKNDFYYHSKEILEQLSEDGLQNNGQRMEVAVNWYLDKLKQDIERTPQNISVTFKTEDVKINKGDSFGLRVYKRWLSIKRSMGVQSINRKVLFRKTVEFALYGQWQRYLSGWLSEVKRYERDNLKNIRGYLIGIDQALQKLHIKIDQEKNEEIDIEALLQPVYDQLDKMKEVEQKQYEKLQNRLRLLWRKMTQELAFNLSKLNVKPLLSNLAKRQKVYQNIEVNNRNFSSSTYEELSWYIGALNLEVQLNSFKYRVRQEIMEFIEALENDTKHHLIRPAEKLKAEIEESSEEVGNDVELKLKFEGHSAMDLETRFSAVSETITDLFRQLPEESEVLKTGHLSQDRKFTGEPEPVTIEVKRISEFLIDSKLIVPAQQEVVQFEQVIIKYNNAFKDLVNHTNYQHDFILTNNKLSEDKEEKEKAVLDQSARLIEQDVEKLKEEINNATRKIKADLEEALDPLSVFILSANTEDYKQFIVDYKNKQVRGKFTEWSEKLATTAQEKLTRLLYSKSKGVILAKSIVANGQDFYTVSSVLSFVEKISPDRKIIGKLPVYYQNLFSGRSFVSGDFWVERPEEMAVANQAYKRHQKGLSGGLIILGERNAGKTALARQIANKFFSHKHTYHLRPMADGTSLVKTFEKSLRDVTGFNGNAERIFQSMPHGSVLMICDLELWWTRKEGGMEVIDLITNAIDKYSEKIFFMINCNPYFYRLMINQRDFNKYFLNELYCKPFDAEEIKHLLLLRHRSSGIKFTWKGREEDEISEMRLASLFNAYFDYSNGVPGIALKSWLANISAATDRKIEIQTPDKTGFKILYNITDEDLSYLQQFVLHKRLSVNRMAKIMFNDRQNCLIKLDNLKRQGLVQEKNNKIFGVNSHVEHFIIQVLREKEFI</sequence>
<dbReference type="PANTHER" id="PTHR11827:SF72">
    <property type="entry name" value="GH08340P"/>
    <property type="match status" value="1"/>
</dbReference>
<dbReference type="InterPro" id="IPR004841">
    <property type="entry name" value="AA-permease/SLC12A_dom"/>
</dbReference>
<evidence type="ECO:0000313" key="11">
    <source>
        <dbReference type="Proteomes" id="UP000298616"/>
    </source>
</evidence>
<dbReference type="Gene3D" id="1.20.1740.10">
    <property type="entry name" value="Amino acid/polyamine transporter I"/>
    <property type="match status" value="1"/>
</dbReference>
<dbReference type="Proteomes" id="UP000298616">
    <property type="component" value="Chromosome"/>
</dbReference>
<organism evidence="10 11">
    <name type="scientific">Mangrovivirga cuniculi</name>
    <dbReference type="NCBI Taxonomy" id="2715131"/>
    <lineage>
        <taxon>Bacteria</taxon>
        <taxon>Pseudomonadati</taxon>
        <taxon>Bacteroidota</taxon>
        <taxon>Cytophagia</taxon>
        <taxon>Cytophagales</taxon>
        <taxon>Mangrovivirgaceae</taxon>
        <taxon>Mangrovivirga</taxon>
    </lineage>
</organism>
<dbReference type="FunFam" id="1.20.1740.10:FF:000013">
    <property type="entry name" value="Solute carrier family 12 member"/>
    <property type="match status" value="1"/>
</dbReference>
<feature type="transmembrane region" description="Helical" evidence="8">
    <location>
        <begin position="40"/>
        <end position="61"/>
    </location>
</feature>
<evidence type="ECO:0000256" key="3">
    <source>
        <dbReference type="ARBA" id="ARBA00022448"/>
    </source>
</evidence>
<dbReference type="Gene3D" id="3.40.50.300">
    <property type="entry name" value="P-loop containing nucleotide triphosphate hydrolases"/>
    <property type="match status" value="1"/>
</dbReference>
<protein>
    <recommendedName>
        <fullName evidence="9">Amino acid permease/ SLC12A domain-containing protein</fullName>
    </recommendedName>
</protein>
<feature type="transmembrane region" description="Helical" evidence="8">
    <location>
        <begin position="82"/>
        <end position="108"/>
    </location>
</feature>
<dbReference type="PANTHER" id="PTHR11827">
    <property type="entry name" value="SOLUTE CARRIER FAMILY 12, CATION COTRANSPORTERS"/>
    <property type="match status" value="1"/>
</dbReference>
<keyword evidence="7" id="KW-0175">Coiled coil</keyword>
<keyword evidence="6 8" id="KW-0472">Membrane</keyword>
<gene>
    <name evidence="10" type="ORF">DCC35_00905</name>
</gene>
<keyword evidence="4 8" id="KW-0812">Transmembrane</keyword>
<evidence type="ECO:0000256" key="5">
    <source>
        <dbReference type="ARBA" id="ARBA00022989"/>
    </source>
</evidence>
<evidence type="ECO:0000256" key="6">
    <source>
        <dbReference type="ARBA" id="ARBA00023136"/>
    </source>
</evidence>
<feature type="transmembrane region" description="Helical" evidence="8">
    <location>
        <begin position="7"/>
        <end position="28"/>
    </location>
</feature>
<comment type="similarity">
    <text evidence="2">Belongs to the SLC12A transporter family.</text>
</comment>
<keyword evidence="5 8" id="KW-1133">Transmembrane helix</keyword>
<dbReference type="SUPFAM" id="SSF52540">
    <property type="entry name" value="P-loop containing nucleoside triphosphate hydrolases"/>
    <property type="match status" value="1"/>
</dbReference>
<evidence type="ECO:0000259" key="9">
    <source>
        <dbReference type="Pfam" id="PF00324"/>
    </source>
</evidence>
<keyword evidence="3" id="KW-0813">Transport</keyword>
<evidence type="ECO:0000256" key="8">
    <source>
        <dbReference type="SAM" id="Phobius"/>
    </source>
</evidence>
<evidence type="ECO:0000256" key="2">
    <source>
        <dbReference type="ARBA" id="ARBA00010593"/>
    </source>
</evidence>
<dbReference type="GO" id="GO:0015377">
    <property type="term" value="F:chloride:monoatomic cation symporter activity"/>
    <property type="evidence" value="ECO:0007669"/>
    <property type="project" value="InterPro"/>
</dbReference>
<accession>A0A4D7JAC7</accession>
<dbReference type="InterPro" id="IPR004842">
    <property type="entry name" value="SLC12A_fam"/>
</dbReference>
<feature type="transmembrane region" description="Helical" evidence="8">
    <location>
        <begin position="153"/>
        <end position="169"/>
    </location>
</feature>
<dbReference type="RefSeq" id="WP_137089004.1">
    <property type="nucleotide sequence ID" value="NZ_CP028923.1"/>
</dbReference>
<comment type="subcellular location">
    <subcellularLocation>
        <location evidence="1">Membrane</location>
        <topology evidence="1">Multi-pass membrane protein</topology>
    </subcellularLocation>
</comment>
<feature type="transmembrane region" description="Helical" evidence="8">
    <location>
        <begin position="189"/>
        <end position="207"/>
    </location>
</feature>
<keyword evidence="11" id="KW-1185">Reference proteome</keyword>
<proteinExistence type="inferred from homology"/>
<dbReference type="InterPro" id="IPR027417">
    <property type="entry name" value="P-loop_NTPase"/>
</dbReference>
<feature type="coiled-coil region" evidence="7">
    <location>
        <begin position="1235"/>
        <end position="1269"/>
    </location>
</feature>
<name>A0A4D7JAC7_9BACT</name>
<dbReference type="GO" id="GO:0016020">
    <property type="term" value="C:membrane"/>
    <property type="evidence" value="ECO:0007669"/>
    <property type="project" value="UniProtKB-SubCell"/>
</dbReference>
<dbReference type="OrthoDB" id="3181223at2"/>
<feature type="transmembrane region" description="Helical" evidence="8">
    <location>
        <begin position="370"/>
        <end position="389"/>
    </location>
</feature>
<dbReference type="KEGG" id="fpf:DCC35_00905"/>
<feature type="transmembrane region" description="Helical" evidence="8">
    <location>
        <begin position="340"/>
        <end position="358"/>
    </location>
</feature>
<feature type="transmembrane region" description="Helical" evidence="8">
    <location>
        <begin position="219"/>
        <end position="243"/>
    </location>
</feature>
<feature type="transmembrane region" description="Helical" evidence="8">
    <location>
        <begin position="316"/>
        <end position="334"/>
    </location>
</feature>
<feature type="transmembrane region" description="Helical" evidence="8">
    <location>
        <begin position="263"/>
        <end position="285"/>
    </location>
</feature>